<dbReference type="AlphaFoldDB" id="A0A2P2QFW4"/>
<reference evidence="1" key="1">
    <citation type="submission" date="2018-02" db="EMBL/GenBank/DDBJ databases">
        <title>Rhizophora mucronata_Transcriptome.</title>
        <authorList>
            <person name="Meera S.P."/>
            <person name="Sreeshan A."/>
            <person name="Augustine A."/>
        </authorList>
    </citation>
    <scope>NUCLEOTIDE SEQUENCE</scope>
    <source>
        <tissue evidence="1">Leaf</tissue>
    </source>
</reference>
<evidence type="ECO:0000313" key="1">
    <source>
        <dbReference type="EMBL" id="MBX65767.1"/>
    </source>
</evidence>
<organism evidence="1">
    <name type="scientific">Rhizophora mucronata</name>
    <name type="common">Asiatic mangrove</name>
    <dbReference type="NCBI Taxonomy" id="61149"/>
    <lineage>
        <taxon>Eukaryota</taxon>
        <taxon>Viridiplantae</taxon>
        <taxon>Streptophyta</taxon>
        <taxon>Embryophyta</taxon>
        <taxon>Tracheophyta</taxon>
        <taxon>Spermatophyta</taxon>
        <taxon>Magnoliopsida</taxon>
        <taxon>eudicotyledons</taxon>
        <taxon>Gunneridae</taxon>
        <taxon>Pentapetalae</taxon>
        <taxon>rosids</taxon>
        <taxon>fabids</taxon>
        <taxon>Malpighiales</taxon>
        <taxon>Rhizophoraceae</taxon>
        <taxon>Rhizophora</taxon>
    </lineage>
</organism>
<accession>A0A2P2QFW4</accession>
<dbReference type="EMBL" id="GGEC01085283">
    <property type="protein sequence ID" value="MBX65767.1"/>
    <property type="molecule type" value="Transcribed_RNA"/>
</dbReference>
<name>A0A2P2QFW4_RHIMU</name>
<sequence length="67" mass="7954">MHWSKHINCLRTWNNVIVKQSFILITEILHPEKTYQLWMKMINYAMARNKETSSLSVSSNLPFLTCI</sequence>
<proteinExistence type="predicted"/>
<protein>
    <submittedName>
        <fullName evidence="1">Uncharacterized protein</fullName>
    </submittedName>
</protein>